<dbReference type="InterPro" id="IPR028082">
    <property type="entry name" value="Peripla_BP_I"/>
</dbReference>
<dbReference type="Gene3D" id="3.40.50.2300">
    <property type="match status" value="2"/>
</dbReference>
<protein>
    <submittedName>
        <fullName evidence="5">Catabolite control protein A</fullName>
    </submittedName>
</protein>
<dbReference type="STRING" id="273678.RS84_00964"/>
<dbReference type="Pfam" id="PF00356">
    <property type="entry name" value="LacI"/>
    <property type="match status" value="1"/>
</dbReference>
<dbReference type="PATRIC" id="fig|273678.4.peg.959"/>
<keyword evidence="1" id="KW-0805">Transcription regulation</keyword>
<dbReference type="CDD" id="cd01392">
    <property type="entry name" value="HTH_LacI"/>
    <property type="match status" value="1"/>
</dbReference>
<evidence type="ECO:0000259" key="4">
    <source>
        <dbReference type="PROSITE" id="PS50932"/>
    </source>
</evidence>
<dbReference type="Pfam" id="PF13377">
    <property type="entry name" value="Peripla_BP_3"/>
    <property type="match status" value="1"/>
</dbReference>
<organism evidence="5 6">
    <name type="scientific">Microbacterium hydrocarbonoxydans</name>
    <dbReference type="NCBI Taxonomy" id="273678"/>
    <lineage>
        <taxon>Bacteria</taxon>
        <taxon>Bacillati</taxon>
        <taxon>Actinomycetota</taxon>
        <taxon>Actinomycetes</taxon>
        <taxon>Micrococcales</taxon>
        <taxon>Microbacteriaceae</taxon>
        <taxon>Microbacterium</taxon>
    </lineage>
</organism>
<dbReference type="PANTHER" id="PTHR30146:SF155">
    <property type="entry name" value="ALANINE RACEMASE"/>
    <property type="match status" value="1"/>
</dbReference>
<dbReference type="SUPFAM" id="SSF47413">
    <property type="entry name" value="lambda repressor-like DNA-binding domains"/>
    <property type="match status" value="1"/>
</dbReference>
<evidence type="ECO:0000313" key="6">
    <source>
        <dbReference type="Proteomes" id="UP000033900"/>
    </source>
</evidence>
<dbReference type="InterPro" id="IPR000843">
    <property type="entry name" value="HTH_LacI"/>
</dbReference>
<dbReference type="InterPro" id="IPR010982">
    <property type="entry name" value="Lambda_DNA-bd_dom_sf"/>
</dbReference>
<sequence>MHKRPTSRDVARLAGVSQSTVSFVYTGRDGVSAATRERVLQAASELNYRPNLAARAMRTQRTGRLAVVFPVRAPNPLNMLREATISAEQAGYVLDVLSLPDDRDERADRVEELVDSGQYEGFLSFTPLPNRILNLSREVGPIVLSASTFDEEMHATGIFNDAQPVVVMMERLVELGHRRFLHITGDLEFPSAVARRDAYLATVDRLGLESLGVIEGDWSSEVGIEVVSSLPEATVPFALIAPNDHTAVGAMRSATLRGWAMPGDMSITGWDDISTSAFLVPSLTSVVQDRGLVGNYSMRRLIAAVRGEEEPEAPTEIHRIVWRESIGAPSARA</sequence>
<gene>
    <name evidence="5" type="primary">ccpA_3</name>
    <name evidence="5" type="ORF">RS84_00964</name>
</gene>
<comment type="caution">
    <text evidence="5">The sequence shown here is derived from an EMBL/GenBank/DDBJ whole genome shotgun (WGS) entry which is preliminary data.</text>
</comment>
<dbReference type="EMBL" id="JYJB01000006">
    <property type="protein sequence ID" value="KJL48797.1"/>
    <property type="molecule type" value="Genomic_DNA"/>
</dbReference>
<feature type="domain" description="HTH lacI-type" evidence="4">
    <location>
        <begin position="5"/>
        <end position="59"/>
    </location>
</feature>
<keyword evidence="3" id="KW-0804">Transcription</keyword>
<dbReference type="InterPro" id="IPR046335">
    <property type="entry name" value="LacI/GalR-like_sensor"/>
</dbReference>
<dbReference type="PANTHER" id="PTHR30146">
    <property type="entry name" value="LACI-RELATED TRANSCRIPTIONAL REPRESSOR"/>
    <property type="match status" value="1"/>
</dbReference>
<evidence type="ECO:0000313" key="5">
    <source>
        <dbReference type="EMBL" id="KJL48797.1"/>
    </source>
</evidence>
<accession>A0A0M2HPX1</accession>
<keyword evidence="2" id="KW-0238">DNA-binding</keyword>
<dbReference type="SUPFAM" id="SSF53822">
    <property type="entry name" value="Periplasmic binding protein-like I"/>
    <property type="match status" value="1"/>
</dbReference>
<dbReference type="SMART" id="SM00354">
    <property type="entry name" value="HTH_LACI"/>
    <property type="match status" value="1"/>
</dbReference>
<dbReference type="OrthoDB" id="9785139at2"/>
<reference evidence="5 6" key="1">
    <citation type="submission" date="2015-02" db="EMBL/GenBank/DDBJ databases">
        <title>Draft genome sequences of ten Microbacterium spp. with emphasis on heavy metal contaminated environments.</title>
        <authorList>
            <person name="Corretto E."/>
        </authorList>
    </citation>
    <scope>NUCLEOTIDE SEQUENCE [LARGE SCALE GENOMIC DNA]</scope>
    <source>
        <strain evidence="5 6">SA35</strain>
    </source>
</reference>
<dbReference type="PROSITE" id="PS50932">
    <property type="entry name" value="HTH_LACI_2"/>
    <property type="match status" value="1"/>
</dbReference>
<dbReference type="Gene3D" id="1.10.260.40">
    <property type="entry name" value="lambda repressor-like DNA-binding domains"/>
    <property type="match status" value="1"/>
</dbReference>
<dbReference type="GO" id="GO:0003700">
    <property type="term" value="F:DNA-binding transcription factor activity"/>
    <property type="evidence" value="ECO:0007669"/>
    <property type="project" value="TreeGrafter"/>
</dbReference>
<dbReference type="Proteomes" id="UP000033900">
    <property type="component" value="Unassembled WGS sequence"/>
</dbReference>
<dbReference type="RefSeq" id="WP_045256603.1">
    <property type="nucleotide sequence ID" value="NZ_JYJB01000006.1"/>
</dbReference>
<dbReference type="GO" id="GO:0000976">
    <property type="term" value="F:transcription cis-regulatory region binding"/>
    <property type="evidence" value="ECO:0007669"/>
    <property type="project" value="TreeGrafter"/>
</dbReference>
<name>A0A0M2HPX1_9MICO</name>
<dbReference type="AlphaFoldDB" id="A0A0M2HPX1"/>
<keyword evidence="6" id="KW-1185">Reference proteome</keyword>
<evidence type="ECO:0000256" key="3">
    <source>
        <dbReference type="ARBA" id="ARBA00023163"/>
    </source>
</evidence>
<evidence type="ECO:0000256" key="1">
    <source>
        <dbReference type="ARBA" id="ARBA00023015"/>
    </source>
</evidence>
<evidence type="ECO:0000256" key="2">
    <source>
        <dbReference type="ARBA" id="ARBA00023125"/>
    </source>
</evidence>
<proteinExistence type="predicted"/>